<dbReference type="Pfam" id="PF18950">
    <property type="entry name" value="DUF5694"/>
    <property type="match status" value="1"/>
</dbReference>
<name>A0ABR6W2S4_9BACT</name>
<evidence type="ECO:0000313" key="1">
    <source>
        <dbReference type="EMBL" id="MBC3790438.1"/>
    </source>
</evidence>
<dbReference type="RefSeq" id="WP_186736267.1">
    <property type="nucleotide sequence ID" value="NZ_VFIA01000004.1"/>
</dbReference>
<protein>
    <recommendedName>
        <fullName evidence="3">TraB/GumN family protein</fullName>
    </recommendedName>
</protein>
<sequence length="302" mass="34009">MYLGKYREITNRIATSMCLRVIILLTGLLFPFSLLAQSTPAQIMFVGCDHLQQVYRKGNPNTDAFTPRWQQELAEVVNRIKAYKPDLILVERLPADQPALDSLYTLFLNNKLALADLPDGRAEEYQLGFTLGKQLGLKKIVGVNAPGGTSQSILSNGHNIELYLQENARLRALVTEKYTQIQAGSLSFSNYIRFLNQPETVQKVYHLRYMTPARVTNGHFTNPDKMVDTAFVNPAYIGAELISVFKNRDYKIYSNIVTAQLAQQAKKIVVIIGVAHIGSLQSIFRDDPAYKLVESVPYLNHK</sequence>
<organism evidence="1 2">
    <name type="scientific">Spirosoma utsteinense</name>
    <dbReference type="NCBI Taxonomy" id="2585773"/>
    <lineage>
        <taxon>Bacteria</taxon>
        <taxon>Pseudomonadati</taxon>
        <taxon>Bacteroidota</taxon>
        <taxon>Cytophagia</taxon>
        <taxon>Cytophagales</taxon>
        <taxon>Cytophagaceae</taxon>
        <taxon>Spirosoma</taxon>
    </lineage>
</organism>
<keyword evidence="2" id="KW-1185">Reference proteome</keyword>
<accession>A0ABR6W2S4</accession>
<proteinExistence type="predicted"/>
<evidence type="ECO:0008006" key="3">
    <source>
        <dbReference type="Google" id="ProtNLM"/>
    </source>
</evidence>
<comment type="caution">
    <text evidence="1">The sequence shown here is derived from an EMBL/GenBank/DDBJ whole genome shotgun (WGS) entry which is preliminary data.</text>
</comment>
<dbReference type="InterPro" id="IPR043749">
    <property type="entry name" value="DUF5694"/>
</dbReference>
<evidence type="ECO:0000313" key="2">
    <source>
        <dbReference type="Proteomes" id="UP000700732"/>
    </source>
</evidence>
<dbReference type="Proteomes" id="UP000700732">
    <property type="component" value="Unassembled WGS sequence"/>
</dbReference>
<gene>
    <name evidence="1" type="ORF">FH603_927</name>
</gene>
<reference evidence="1 2" key="1">
    <citation type="submission" date="2019-06" db="EMBL/GenBank/DDBJ databases">
        <title>Spirosoma utsteinense sp. nov. isolated from Antarctic ice-free soils.</title>
        <authorList>
            <person name="Tahon G."/>
        </authorList>
    </citation>
    <scope>NUCLEOTIDE SEQUENCE [LARGE SCALE GENOMIC DNA]</scope>
    <source>
        <strain evidence="1 2">LMG 31447</strain>
    </source>
</reference>
<dbReference type="EMBL" id="VFIA01000004">
    <property type="protein sequence ID" value="MBC3790438.1"/>
    <property type="molecule type" value="Genomic_DNA"/>
</dbReference>